<organism evidence="4 5">
    <name type="scientific">Pseudomonas alloputida</name>
    <dbReference type="NCBI Taxonomy" id="1940621"/>
    <lineage>
        <taxon>Bacteria</taxon>
        <taxon>Pseudomonadati</taxon>
        <taxon>Pseudomonadota</taxon>
        <taxon>Gammaproteobacteria</taxon>
        <taxon>Pseudomonadales</taxon>
        <taxon>Pseudomonadaceae</taxon>
        <taxon>Pseudomonas</taxon>
    </lineage>
</organism>
<dbReference type="Gene3D" id="1.10.3210.40">
    <property type="match status" value="1"/>
</dbReference>
<sequence>MKRWWFKPQKGLSEESTPAAVGFHQPLSAESLLAASHRKRLLERIWQYTALSQLQFEQLYLEPIRRYASYVQQLPASESHHHAYSGGMLDHGLELVACSLKLRQSYLLPSGAAPEDQAAQADAWSAAIAYGALLHDVGKIAVDIQVEYQNGERWHPWNGPLNQPYRFRYHPDRDYQLHGAAAGLLYMKILRPGLLDWLSSYPALWGQLLSLLSDHYEHAGTLGELVLQADRVSTAQNIGANPTKALHAPKHSLQHHLLTGLRHLIKNEFKLNQPGAAGWLTESHLWLVSKTATDKLRAYLLAQSVDGIPSSNIALFDELQSHGLVDATPEGKAVWNAAVTDGDWQHRFTFLRLQPSLIWADEPRPDCFKGTVEPMVEHPLPAGETCESALDRPQPTPEEEQPEPEHPNQDFDYLNDLMDMLQGPDSIEKGSSLAHSQSATARPQDALGHAFLNWLREGIHTHRLLINDRKATIHTVNETFFLVSPGIFQSYISEHPPPSFTGCEYSDWKNIQHEFEKLAIHLKKSNGANIWQCTVQGPRNKSKLHGYLLRDPSNISKMLPKNNPFISMNSITDEQNNKNKPNPSKQPRRQGLPIQTNAG</sequence>
<reference evidence="4 5" key="1">
    <citation type="journal article" date="2019" name="Biocontrol Sci. Technol.">
        <title>Pseudomonas putida strain B2017 produced as technical grade active ingredient controls fungal and bacterial crop diseases.</title>
        <authorList>
            <person name="Oliver C."/>
            <person name="Hernandez I."/>
            <person name="Caminal M."/>
            <person name="Lara J.M."/>
            <person name="Fernandez C."/>
        </authorList>
    </citation>
    <scope>NUCLEOTIDE SEQUENCE [LARGE SCALE GENOMIC DNA]</scope>
    <source>
        <strain evidence="4 5">B2017</strain>
    </source>
</reference>
<keyword evidence="5" id="KW-1185">Reference proteome</keyword>
<dbReference type="NCBIfam" id="NF041494">
    <property type="entry name" value="MobH"/>
    <property type="match status" value="1"/>
</dbReference>
<dbReference type="Gene3D" id="2.40.10.200">
    <property type="entry name" value="STY4665 C-terminal domain-like"/>
    <property type="match status" value="1"/>
</dbReference>
<comment type="caution">
    <text evidence="4">The sequence shown here is derived from an EMBL/GenBank/DDBJ whole genome shotgun (WGS) entry which is preliminary data.</text>
</comment>
<feature type="domain" description="Putative conjugal transfer nickase/helicase TraI C-terminal" evidence="3">
    <location>
        <begin position="447"/>
        <end position="567"/>
    </location>
</feature>
<dbReference type="InterPro" id="IPR022391">
    <property type="entry name" value="ICE_relaxase_PFGI-1"/>
</dbReference>
<evidence type="ECO:0000256" key="1">
    <source>
        <dbReference type="SAM" id="MobiDB-lite"/>
    </source>
</evidence>
<proteinExistence type="predicted"/>
<dbReference type="Pfam" id="PF07514">
    <property type="entry name" value="TraI_2"/>
    <property type="match status" value="1"/>
</dbReference>
<feature type="compositionally biased region" description="Polar residues" evidence="1">
    <location>
        <begin position="564"/>
        <end position="574"/>
    </location>
</feature>
<feature type="domain" description="Uncharacterised" evidence="2">
    <location>
        <begin position="22"/>
        <end position="334"/>
    </location>
</feature>
<dbReference type="SUPFAM" id="SSF46785">
    <property type="entry name" value="Winged helix' DNA-binding domain"/>
    <property type="match status" value="1"/>
</dbReference>
<evidence type="ECO:0000313" key="5">
    <source>
        <dbReference type="Proteomes" id="UP001165882"/>
    </source>
</evidence>
<feature type="region of interest" description="Disordered" evidence="1">
    <location>
        <begin position="376"/>
        <end position="412"/>
    </location>
</feature>
<evidence type="ECO:0000313" key="4">
    <source>
        <dbReference type="EMBL" id="TRZ61731.1"/>
    </source>
</evidence>
<dbReference type="Pfam" id="PF07515">
    <property type="entry name" value="TraI_2_C"/>
    <property type="match status" value="1"/>
</dbReference>
<gene>
    <name evidence="4" type="ORF">DZA28_17985</name>
</gene>
<dbReference type="InterPro" id="IPR011119">
    <property type="entry name" value="Unchr_helicase_relaxase_TraI"/>
</dbReference>
<dbReference type="RefSeq" id="WP_144000135.1">
    <property type="nucleotide sequence ID" value="NZ_QWEF01000001.1"/>
</dbReference>
<dbReference type="InterPro" id="IPR011093">
    <property type="entry name" value="TraI_2_C"/>
</dbReference>
<dbReference type="InterPro" id="IPR036390">
    <property type="entry name" value="WH_DNA-bd_sf"/>
</dbReference>
<feature type="region of interest" description="Disordered" evidence="1">
    <location>
        <begin position="559"/>
        <end position="599"/>
    </location>
</feature>
<name>A0ABY3DE02_9PSED</name>
<dbReference type="Proteomes" id="UP001165882">
    <property type="component" value="Unassembled WGS sequence"/>
</dbReference>
<accession>A0ABY3DE02</accession>
<dbReference type="EMBL" id="QWEF01000001">
    <property type="protein sequence ID" value="TRZ61731.1"/>
    <property type="molecule type" value="Genomic_DNA"/>
</dbReference>
<dbReference type="Gene3D" id="1.10.10.10">
    <property type="entry name" value="Winged helix-like DNA-binding domain superfamily/Winged helix DNA-binding domain"/>
    <property type="match status" value="1"/>
</dbReference>
<dbReference type="InterPro" id="IPR036388">
    <property type="entry name" value="WH-like_DNA-bd_sf"/>
</dbReference>
<evidence type="ECO:0000259" key="2">
    <source>
        <dbReference type="Pfam" id="PF07514"/>
    </source>
</evidence>
<evidence type="ECO:0000259" key="3">
    <source>
        <dbReference type="Pfam" id="PF07515"/>
    </source>
</evidence>
<dbReference type="NCBIfam" id="TIGR03760">
    <property type="entry name" value="ICE_TraI_Pfluor"/>
    <property type="match status" value="1"/>
</dbReference>
<protein>
    <submittedName>
        <fullName evidence="4">Relaxase</fullName>
    </submittedName>
</protein>